<gene>
    <name evidence="5" type="ORF">D4A92_21965</name>
</gene>
<keyword evidence="5" id="KW-0614">Plasmid</keyword>
<evidence type="ECO:0000256" key="2">
    <source>
        <dbReference type="ARBA" id="ARBA00022827"/>
    </source>
</evidence>
<keyword evidence="3" id="KW-0560">Oxidoreductase</keyword>
<dbReference type="SUPFAM" id="SSF55447">
    <property type="entry name" value="CO dehydrogenase flavoprotein C-terminal domain-like"/>
    <property type="match status" value="1"/>
</dbReference>
<organism evidence="5 6">
    <name type="scientific">Rhizobium rosettiformans</name>
    <dbReference type="NCBI Taxonomy" id="1368430"/>
    <lineage>
        <taxon>Bacteria</taxon>
        <taxon>Pseudomonadati</taxon>
        <taxon>Pseudomonadota</taxon>
        <taxon>Alphaproteobacteria</taxon>
        <taxon>Hyphomicrobiales</taxon>
        <taxon>Rhizobiaceae</taxon>
        <taxon>Rhizobium/Agrobacterium group</taxon>
        <taxon>Rhizobium</taxon>
    </lineage>
</organism>
<dbReference type="RefSeq" id="WP_203020617.1">
    <property type="nucleotide sequence ID" value="NZ_CP032406.1"/>
</dbReference>
<dbReference type="Proteomes" id="UP000596351">
    <property type="component" value="Plasmid p1"/>
</dbReference>
<dbReference type="InterPro" id="IPR002346">
    <property type="entry name" value="Mopterin_DH_FAD-bd"/>
</dbReference>
<geneLocation type="plasmid" evidence="5 6">
    <name>p1</name>
</geneLocation>
<evidence type="ECO:0000256" key="1">
    <source>
        <dbReference type="ARBA" id="ARBA00022630"/>
    </source>
</evidence>
<name>A0ABX7F0W5_9HYPH</name>
<dbReference type="Gene3D" id="3.30.465.10">
    <property type="match status" value="1"/>
</dbReference>
<keyword evidence="6" id="KW-1185">Reference proteome</keyword>
<evidence type="ECO:0000259" key="4">
    <source>
        <dbReference type="PROSITE" id="PS51387"/>
    </source>
</evidence>
<sequence>MRPFTYHRLVSDAERRTVLQSSGDAKYISGGMTLLPSMKLGLTVPSDLLDVTGLPGMRDISIEGRRVRIGAAVTHARIAEDAALRAICPAICDLARQIGDRHVRNRGTIGGSVANNDPAADYPAALLSLDASIQTETRSIAVADFLCGMFETALDEHELVTAISFEAPDAARYEKFPHPASGYAMAGVFIARTGGSYRTGITGASGQGAFRCADMERLLNAGAPVEEFASLGFDDLVIFEDRFGSRAYRENLIRVLAHRAAVHLRS</sequence>
<evidence type="ECO:0000256" key="3">
    <source>
        <dbReference type="ARBA" id="ARBA00023002"/>
    </source>
</evidence>
<accession>A0ABX7F0W5</accession>
<dbReference type="PANTHER" id="PTHR42659">
    <property type="entry name" value="XANTHINE DEHYDROGENASE SUBUNIT C-RELATED"/>
    <property type="match status" value="1"/>
</dbReference>
<dbReference type="InterPro" id="IPR051312">
    <property type="entry name" value="Diverse_Substr_Oxidored"/>
</dbReference>
<dbReference type="PROSITE" id="PS51387">
    <property type="entry name" value="FAD_PCMH"/>
    <property type="match status" value="1"/>
</dbReference>
<dbReference type="InterPro" id="IPR016166">
    <property type="entry name" value="FAD-bd_PCMH"/>
</dbReference>
<dbReference type="InterPro" id="IPR036683">
    <property type="entry name" value="CO_DH_flav_C_dom_sf"/>
</dbReference>
<keyword evidence="1" id="KW-0285">Flavoprotein</keyword>
<dbReference type="InterPro" id="IPR036318">
    <property type="entry name" value="FAD-bd_PCMH-like_sf"/>
</dbReference>
<dbReference type="InterPro" id="IPR016167">
    <property type="entry name" value="FAD-bd_PCMH_sub1"/>
</dbReference>
<dbReference type="Pfam" id="PF00941">
    <property type="entry name" value="FAD_binding_5"/>
    <property type="match status" value="1"/>
</dbReference>
<reference evidence="5 6" key="1">
    <citation type="submission" date="2018-09" db="EMBL/GenBank/DDBJ databases">
        <title>Rhizobium sp. MAE2-X.</title>
        <authorList>
            <person name="Lee Y."/>
            <person name="Jeon C.O."/>
        </authorList>
    </citation>
    <scope>NUCLEOTIDE SEQUENCE [LARGE SCALE GENOMIC DNA]</scope>
    <source>
        <strain evidence="5 6">MAE2-X</strain>
        <plasmid evidence="5 6">p1</plasmid>
    </source>
</reference>
<feature type="domain" description="FAD-binding PCMH-type" evidence="4">
    <location>
        <begin position="1"/>
        <end position="170"/>
    </location>
</feature>
<dbReference type="InterPro" id="IPR016169">
    <property type="entry name" value="FAD-bd_PCMH_sub2"/>
</dbReference>
<proteinExistence type="predicted"/>
<evidence type="ECO:0000313" key="5">
    <source>
        <dbReference type="EMBL" id="QRF54207.1"/>
    </source>
</evidence>
<keyword evidence="2" id="KW-0274">FAD</keyword>
<dbReference type="SMART" id="SM01092">
    <property type="entry name" value="CO_deh_flav_C"/>
    <property type="match status" value="1"/>
</dbReference>
<dbReference type="SUPFAM" id="SSF56176">
    <property type="entry name" value="FAD-binding/transporter-associated domain-like"/>
    <property type="match status" value="1"/>
</dbReference>
<dbReference type="EMBL" id="CP032406">
    <property type="protein sequence ID" value="QRF54207.1"/>
    <property type="molecule type" value="Genomic_DNA"/>
</dbReference>
<dbReference type="PANTHER" id="PTHR42659:SF2">
    <property type="entry name" value="XANTHINE DEHYDROGENASE SUBUNIT C-RELATED"/>
    <property type="match status" value="1"/>
</dbReference>
<dbReference type="InterPro" id="IPR005107">
    <property type="entry name" value="CO_DH_flav_C"/>
</dbReference>
<protein>
    <submittedName>
        <fullName evidence="5">Xanthine dehydrogenase family protein subunit M</fullName>
    </submittedName>
</protein>
<evidence type="ECO:0000313" key="6">
    <source>
        <dbReference type="Proteomes" id="UP000596351"/>
    </source>
</evidence>
<dbReference type="Gene3D" id="3.30.43.10">
    <property type="entry name" value="Uridine Diphospho-n-acetylenolpyruvylglucosamine Reductase, domain 2"/>
    <property type="match status" value="1"/>
</dbReference>